<protein>
    <submittedName>
        <fullName evidence="1">Uncharacterized protein</fullName>
    </submittedName>
</protein>
<sequence length="124" mass="14072">MLDLSFGLPMIVRNAALKMVAPGPQSEINREFFAQNNEKAIEEGRGGVKEYEKTDEKARELLRRLAQSKPYFRKGRTVDEEGNATGESSKAFIQRPRLGNMGMLSIKPIVWPFQTSRNQSTRRA</sequence>
<name>A0ABR4E581_9PEZI</name>
<proteinExistence type="predicted"/>
<accession>A0ABR4E581</accession>
<organism evidence="1 2">
    <name type="scientific">Diaporthe vaccinii</name>
    <dbReference type="NCBI Taxonomy" id="105482"/>
    <lineage>
        <taxon>Eukaryota</taxon>
        <taxon>Fungi</taxon>
        <taxon>Dikarya</taxon>
        <taxon>Ascomycota</taxon>
        <taxon>Pezizomycotina</taxon>
        <taxon>Sordariomycetes</taxon>
        <taxon>Sordariomycetidae</taxon>
        <taxon>Diaporthales</taxon>
        <taxon>Diaporthaceae</taxon>
        <taxon>Diaporthe</taxon>
        <taxon>Diaporthe eres species complex</taxon>
    </lineage>
</organism>
<evidence type="ECO:0000313" key="1">
    <source>
        <dbReference type="EMBL" id="KAL2277526.1"/>
    </source>
</evidence>
<evidence type="ECO:0000313" key="2">
    <source>
        <dbReference type="Proteomes" id="UP001600888"/>
    </source>
</evidence>
<gene>
    <name evidence="1" type="ORF">FJTKL_15363</name>
</gene>
<reference evidence="1 2" key="1">
    <citation type="submission" date="2024-03" db="EMBL/GenBank/DDBJ databases">
        <title>A high-quality draft genome sequence of Diaporthe vaccinii, a causative agent of upright dieback and viscid rot disease in cranberry plants.</title>
        <authorList>
            <person name="Sarrasin M."/>
            <person name="Lang B.F."/>
            <person name="Burger G."/>
        </authorList>
    </citation>
    <scope>NUCLEOTIDE SEQUENCE [LARGE SCALE GENOMIC DNA]</scope>
    <source>
        <strain evidence="1 2">IS7</strain>
    </source>
</reference>
<comment type="caution">
    <text evidence="1">The sequence shown here is derived from an EMBL/GenBank/DDBJ whole genome shotgun (WGS) entry which is preliminary data.</text>
</comment>
<dbReference type="Proteomes" id="UP001600888">
    <property type="component" value="Unassembled WGS sequence"/>
</dbReference>
<dbReference type="EMBL" id="JBAWTH010000098">
    <property type="protein sequence ID" value="KAL2277526.1"/>
    <property type="molecule type" value="Genomic_DNA"/>
</dbReference>
<keyword evidence="2" id="KW-1185">Reference proteome</keyword>